<comment type="caution">
    <text evidence="3">The sequence shown here is derived from an EMBL/GenBank/DDBJ whole genome shotgun (WGS) entry which is preliminary data.</text>
</comment>
<protein>
    <recommendedName>
        <fullName evidence="5">Transcription factor domain-containing protein</fullName>
    </recommendedName>
</protein>
<gene>
    <name evidence="3" type="ORF">G6F51_009171</name>
</gene>
<accession>A0A9P6Y4N0</accession>
<dbReference type="Proteomes" id="UP000717996">
    <property type="component" value="Unassembled WGS sequence"/>
</dbReference>
<dbReference type="OMA" id="FMFIDDN"/>
<evidence type="ECO:0000313" key="3">
    <source>
        <dbReference type="EMBL" id="KAG1539386.1"/>
    </source>
</evidence>
<evidence type="ECO:0000256" key="1">
    <source>
        <dbReference type="ARBA" id="ARBA00023242"/>
    </source>
</evidence>
<dbReference type="OrthoDB" id="2285422at2759"/>
<dbReference type="EMBL" id="JAANIT010001632">
    <property type="protein sequence ID" value="KAG1539386.1"/>
    <property type="molecule type" value="Genomic_DNA"/>
</dbReference>
<dbReference type="CDD" id="cd12148">
    <property type="entry name" value="fungal_TF_MHR"/>
    <property type="match status" value="1"/>
</dbReference>
<evidence type="ECO:0000313" key="4">
    <source>
        <dbReference type="Proteomes" id="UP000717996"/>
    </source>
</evidence>
<evidence type="ECO:0008006" key="5">
    <source>
        <dbReference type="Google" id="ProtNLM"/>
    </source>
</evidence>
<feature type="region of interest" description="Disordered" evidence="2">
    <location>
        <begin position="751"/>
        <end position="774"/>
    </location>
</feature>
<dbReference type="PANTHER" id="PTHR31668">
    <property type="entry name" value="GLUCOSE TRANSPORT TRANSCRIPTION REGULATOR RGT1-RELATED-RELATED"/>
    <property type="match status" value="1"/>
</dbReference>
<sequence>MPFDTLQRSVKRIRANDISLNEPKDDDWYNTSIEIFNQSNTINPTVDHSDWNSKSFMMNNSQSYAVTSPMADYTLPATPINIPSSDNGSEQFDIGSLENMTPQSSLYWQDDYFSQTSPRPSISVATVTTSAATIAPATSPSSQSLDSLADFPSVSPLVADALSKIQFSYTEKGFNFAAKISNASELRSLIDAFSHLCSNDTNNTNDLDKNQPQPDKMLLYRNKSSRTKPVNYFACTPDIGQTPTLNPNLDSICSLREITDACVDSFFACWVRFKPFIKKDEFLTWYKSQERPMDTLIVNAMCSYVFRHMVTHHSRPGLSHFMKNQDKIREQEDYFYSRARECLSQSFDTPDRYTIIALIFMSVRVEPSKRHHYVGMAVSALHELKIYPRMANEDVDCYEKEMDTRLWWFVWAIDFYFWSAGASKNTPQPRVPGEIDLPQIFEQDIDEDEYSVIAFIHCLSLWRIQADIVAALYDTDNSELTVEQLAEYDKRLLDFHDGLPKYLQLGSGFEYGCGDLFTACLRVNIEYNATRIILHKLFIPEMHDPRPSQASLESLNICLSTALVQLSTIKTCNMVDVGRCAFDRDELWRAAEVISVAMDIYHACASAKDQARILYGIKVEDFNQGLLKAFDILYNTLEYQSGSKGCFQIADWMQVEIRRHQLTTPHRYEMKDDITAVKKPDFFLAHLKPHVNSTEITQQQSLSVKQNKQSKQQRKSITFQNQFSVSPTTIEHHPNRKSSFSATPSFVQFSNYVPPSPNTSKQQQQPQFVNNSKNQTRFRYFNPRKMNKFLFIDEHPMV</sequence>
<proteinExistence type="predicted"/>
<reference evidence="3" key="1">
    <citation type="journal article" date="2020" name="Microb. Genom.">
        <title>Genetic diversity of clinical and environmental Mucorales isolates obtained from an investigation of mucormycosis cases among solid organ transplant recipients.</title>
        <authorList>
            <person name="Nguyen M.H."/>
            <person name="Kaul D."/>
            <person name="Muto C."/>
            <person name="Cheng S.J."/>
            <person name="Richter R.A."/>
            <person name="Bruno V.M."/>
            <person name="Liu G."/>
            <person name="Beyhan S."/>
            <person name="Sundermann A.J."/>
            <person name="Mounaud S."/>
            <person name="Pasculle A.W."/>
            <person name="Nierman W.C."/>
            <person name="Driscoll E."/>
            <person name="Cumbie R."/>
            <person name="Clancy C.J."/>
            <person name="Dupont C.L."/>
        </authorList>
    </citation>
    <scope>NUCLEOTIDE SEQUENCE</scope>
    <source>
        <strain evidence="3">GL16</strain>
    </source>
</reference>
<dbReference type="AlphaFoldDB" id="A0A9P6Y4N0"/>
<name>A0A9P6Y4N0_RHIOR</name>
<organism evidence="3 4">
    <name type="scientific">Rhizopus oryzae</name>
    <name type="common">Mucormycosis agent</name>
    <name type="synonym">Rhizopus arrhizus var. delemar</name>
    <dbReference type="NCBI Taxonomy" id="64495"/>
    <lineage>
        <taxon>Eukaryota</taxon>
        <taxon>Fungi</taxon>
        <taxon>Fungi incertae sedis</taxon>
        <taxon>Mucoromycota</taxon>
        <taxon>Mucoromycotina</taxon>
        <taxon>Mucoromycetes</taxon>
        <taxon>Mucorales</taxon>
        <taxon>Mucorineae</taxon>
        <taxon>Rhizopodaceae</taxon>
        <taxon>Rhizopus</taxon>
    </lineage>
</organism>
<dbReference type="InterPro" id="IPR050797">
    <property type="entry name" value="Carb_Metab_Trans_Reg"/>
</dbReference>
<keyword evidence="1" id="KW-0539">Nucleus</keyword>
<evidence type="ECO:0000256" key="2">
    <source>
        <dbReference type="SAM" id="MobiDB-lite"/>
    </source>
</evidence>